<accession>A0AAI8DJE3</accession>
<proteinExistence type="predicted"/>
<name>A0AAI8DJE3_MAMSC</name>
<evidence type="ECO:0000313" key="2">
    <source>
        <dbReference type="EMBL" id="ASE34802.1"/>
    </source>
</evidence>
<dbReference type="AlphaFoldDB" id="A0AAI8DJE3"/>
<keyword evidence="1" id="KW-1133">Transmembrane helix</keyword>
<feature type="transmembrane region" description="Helical" evidence="1">
    <location>
        <begin position="88"/>
        <end position="110"/>
    </location>
</feature>
<dbReference type="KEGG" id="sscu:CEP64_09420"/>
<keyword evidence="1" id="KW-0812">Transmembrane</keyword>
<dbReference type="EMBL" id="CP022046">
    <property type="protein sequence ID" value="ASE34802.1"/>
    <property type="molecule type" value="Genomic_DNA"/>
</dbReference>
<feature type="transmembrane region" description="Helical" evidence="1">
    <location>
        <begin position="5"/>
        <end position="23"/>
    </location>
</feature>
<evidence type="ECO:0000313" key="3">
    <source>
        <dbReference type="Proteomes" id="UP000197058"/>
    </source>
</evidence>
<organism evidence="2 3">
    <name type="scientific">Mammaliicoccus sciuri</name>
    <name type="common">Staphylococcus sciuri</name>
    <dbReference type="NCBI Taxonomy" id="1296"/>
    <lineage>
        <taxon>Bacteria</taxon>
        <taxon>Bacillati</taxon>
        <taxon>Bacillota</taxon>
        <taxon>Bacilli</taxon>
        <taxon>Bacillales</taxon>
        <taxon>Staphylococcaceae</taxon>
        <taxon>Mammaliicoccus</taxon>
    </lineage>
</organism>
<dbReference type="RefSeq" id="WP_048539886.1">
    <property type="nucleotide sequence ID" value="NZ_CAJVGN010000001.1"/>
</dbReference>
<gene>
    <name evidence="2" type="ORF">CEP64_09420</name>
</gene>
<keyword evidence="1" id="KW-0472">Membrane</keyword>
<dbReference type="GeneID" id="48593584"/>
<evidence type="ECO:0000256" key="1">
    <source>
        <dbReference type="SAM" id="Phobius"/>
    </source>
</evidence>
<dbReference type="Proteomes" id="UP000197058">
    <property type="component" value="Chromosome"/>
</dbReference>
<protein>
    <submittedName>
        <fullName evidence="2">Uncharacterized protein</fullName>
    </submittedName>
</protein>
<feature type="transmembrane region" description="Helical" evidence="1">
    <location>
        <begin position="52"/>
        <end position="76"/>
    </location>
</feature>
<sequence>MKAFILLMAFIFEGLLILLGIGFDLYTEHIGIRDAFYDTWITSHFPTKRNALGTLTAVAFAYLSLMTMFIIVHIVYREKGEKIKIMSALFILGTMAYAFYIFIKGINYLVEFVLVHL</sequence>
<reference evidence="3" key="1">
    <citation type="submission" date="2017-06" db="EMBL/GenBank/DDBJ databases">
        <title>FDA dAtabase for Regulatory Grade micrObial Sequences (FDA-ARGOS): Supporting development and validation of Infectious Disease Dx tests.</title>
        <authorList>
            <person name="Goldberg B."/>
            <person name="Campos J."/>
            <person name="Tallon L."/>
            <person name="Sadzewicz L."/>
            <person name="Sengamalay N."/>
            <person name="Ott S."/>
            <person name="Godinez A."/>
            <person name="Nagaraj S."/>
            <person name="Vavikolanu K."/>
            <person name="Nadendla S."/>
            <person name="George J."/>
            <person name="Geyer C."/>
            <person name="Sichtig H."/>
        </authorList>
    </citation>
    <scope>NUCLEOTIDE SEQUENCE [LARGE SCALE GENOMIC DNA]</scope>
    <source>
        <strain evidence="3">FDAARGOS_285</strain>
    </source>
</reference>